<protein>
    <submittedName>
        <fullName evidence="1">Uncharacterized protein</fullName>
    </submittedName>
</protein>
<sequence length="169" mass="19827">MRTAFVYWTLCVERTRQYMQIQAKLHPSIDQRFRFARGFLLHYSDQCSHFIVNIYPVDISYILFLSQYCRIVPGTQNELWNVSRSHRGDCKPFAIPAFNIVECVLLLKLSDGFILFNLELFYRYQVVGMRAISLSLIHAFHQRTGQTLQSSCSEQLDKFSCSKIHTLCQ</sequence>
<dbReference type="AlphaFoldDB" id="A0A5J4WHB5"/>
<evidence type="ECO:0000313" key="2">
    <source>
        <dbReference type="Proteomes" id="UP000324800"/>
    </source>
</evidence>
<accession>A0A5J4WHB5</accession>
<organism evidence="1 2">
    <name type="scientific">Streblomastix strix</name>
    <dbReference type="NCBI Taxonomy" id="222440"/>
    <lineage>
        <taxon>Eukaryota</taxon>
        <taxon>Metamonada</taxon>
        <taxon>Preaxostyla</taxon>
        <taxon>Oxymonadida</taxon>
        <taxon>Streblomastigidae</taxon>
        <taxon>Streblomastix</taxon>
    </lineage>
</organism>
<name>A0A5J4WHB5_9EUKA</name>
<reference evidence="1 2" key="1">
    <citation type="submission" date="2019-03" db="EMBL/GenBank/DDBJ databases">
        <title>Single cell metagenomics reveals metabolic interactions within the superorganism composed of flagellate Streblomastix strix and complex community of Bacteroidetes bacteria on its surface.</title>
        <authorList>
            <person name="Treitli S.C."/>
            <person name="Kolisko M."/>
            <person name="Husnik F."/>
            <person name="Keeling P."/>
            <person name="Hampl V."/>
        </authorList>
    </citation>
    <scope>NUCLEOTIDE SEQUENCE [LARGE SCALE GENOMIC DNA]</scope>
    <source>
        <strain evidence="1">ST1C</strain>
    </source>
</reference>
<dbReference type="EMBL" id="SNRW01001963">
    <property type="protein sequence ID" value="KAA6394357.1"/>
    <property type="molecule type" value="Genomic_DNA"/>
</dbReference>
<comment type="caution">
    <text evidence="1">The sequence shown here is derived from an EMBL/GenBank/DDBJ whole genome shotgun (WGS) entry which is preliminary data.</text>
</comment>
<gene>
    <name evidence="1" type="ORF">EZS28_010114</name>
</gene>
<proteinExistence type="predicted"/>
<evidence type="ECO:0000313" key="1">
    <source>
        <dbReference type="EMBL" id="KAA6394357.1"/>
    </source>
</evidence>
<dbReference type="Proteomes" id="UP000324800">
    <property type="component" value="Unassembled WGS sequence"/>
</dbReference>